<evidence type="ECO:0000313" key="8">
    <source>
        <dbReference type="Proteomes" id="UP000887564"/>
    </source>
</evidence>
<comment type="caution">
    <text evidence="6">Lacks conserved residue(s) required for the propagation of feature annotation.</text>
</comment>
<dbReference type="CDD" id="cd00054">
    <property type="entry name" value="EGF_CA"/>
    <property type="match status" value="1"/>
</dbReference>
<accession>A0A914RPT1</accession>
<dbReference type="Gene3D" id="2.10.25.10">
    <property type="entry name" value="Laminin"/>
    <property type="match status" value="2"/>
</dbReference>
<reference evidence="9" key="1">
    <citation type="submission" date="2022-11" db="UniProtKB">
        <authorList>
            <consortium name="WormBaseParasite"/>
        </authorList>
    </citation>
    <scope>IDENTIFICATION</scope>
</reference>
<keyword evidence="4 6" id="KW-1015">Disulfide bond</keyword>
<evidence type="ECO:0000313" key="9">
    <source>
        <dbReference type="WBParaSite" id="PEQ_0000830601-mRNA-1"/>
    </source>
</evidence>
<feature type="domain" description="EGF-like" evidence="7">
    <location>
        <begin position="77"/>
        <end position="113"/>
    </location>
</feature>
<dbReference type="PROSITE" id="PS50026">
    <property type="entry name" value="EGF_3"/>
    <property type="match status" value="2"/>
</dbReference>
<dbReference type="GO" id="GO:0016020">
    <property type="term" value="C:membrane"/>
    <property type="evidence" value="ECO:0007669"/>
    <property type="project" value="UniProtKB-SubCell"/>
</dbReference>
<dbReference type="PANTHER" id="PTHR24049">
    <property type="entry name" value="CRUMBS FAMILY MEMBER"/>
    <property type="match status" value="1"/>
</dbReference>
<dbReference type="InterPro" id="IPR013032">
    <property type="entry name" value="EGF-like_CS"/>
</dbReference>
<keyword evidence="8" id="KW-1185">Reference proteome</keyword>
<dbReference type="FunFam" id="2.10.25.10:FF:000472">
    <property type="entry name" value="Uncharacterized protein, isoform A"/>
    <property type="match status" value="1"/>
</dbReference>
<dbReference type="GO" id="GO:0005509">
    <property type="term" value="F:calcium ion binding"/>
    <property type="evidence" value="ECO:0007669"/>
    <property type="project" value="InterPro"/>
</dbReference>
<evidence type="ECO:0000259" key="7">
    <source>
        <dbReference type="PROSITE" id="PS50026"/>
    </source>
</evidence>
<dbReference type="InterPro" id="IPR000742">
    <property type="entry name" value="EGF"/>
</dbReference>
<dbReference type="SUPFAM" id="SSF57196">
    <property type="entry name" value="EGF/Laminin"/>
    <property type="match status" value="2"/>
</dbReference>
<dbReference type="InterPro" id="IPR000152">
    <property type="entry name" value="EGF-type_Asp/Asn_hydroxyl_site"/>
</dbReference>
<dbReference type="Proteomes" id="UP000887564">
    <property type="component" value="Unplaced"/>
</dbReference>
<dbReference type="InterPro" id="IPR051022">
    <property type="entry name" value="Notch_Cell-Fate_Det"/>
</dbReference>
<organism evidence="8 9">
    <name type="scientific">Parascaris equorum</name>
    <name type="common">Equine roundworm</name>
    <dbReference type="NCBI Taxonomy" id="6256"/>
    <lineage>
        <taxon>Eukaryota</taxon>
        <taxon>Metazoa</taxon>
        <taxon>Ecdysozoa</taxon>
        <taxon>Nematoda</taxon>
        <taxon>Chromadorea</taxon>
        <taxon>Rhabditida</taxon>
        <taxon>Spirurina</taxon>
        <taxon>Ascaridomorpha</taxon>
        <taxon>Ascaridoidea</taxon>
        <taxon>Ascarididae</taxon>
        <taxon>Parascaris</taxon>
    </lineage>
</organism>
<protein>
    <submittedName>
        <fullName evidence="9">EGF-like domain-containing protein</fullName>
    </submittedName>
</protein>
<dbReference type="PROSITE" id="PS01187">
    <property type="entry name" value="EGF_CA"/>
    <property type="match status" value="1"/>
</dbReference>
<dbReference type="PROSITE" id="PS01186">
    <property type="entry name" value="EGF_2"/>
    <property type="match status" value="1"/>
</dbReference>
<evidence type="ECO:0000256" key="3">
    <source>
        <dbReference type="ARBA" id="ARBA00022737"/>
    </source>
</evidence>
<keyword evidence="3" id="KW-0677">Repeat</keyword>
<dbReference type="SMART" id="SM00181">
    <property type="entry name" value="EGF"/>
    <property type="match status" value="2"/>
</dbReference>
<dbReference type="SMART" id="SM00179">
    <property type="entry name" value="EGF_CA"/>
    <property type="match status" value="2"/>
</dbReference>
<dbReference type="AlphaFoldDB" id="A0A914RPT1"/>
<dbReference type="Pfam" id="PF00008">
    <property type="entry name" value="EGF"/>
    <property type="match status" value="1"/>
</dbReference>
<keyword evidence="1 6" id="KW-0245">EGF-like domain</keyword>
<sequence>MLSSTSAAAPHLHCTTGVAGLSTALGTDEPISTRACNSTLSLCHNGATCLDVSSAVSAKGFFCICMNGFDGEYCERNVDDCIDNECEMGSTCVDGIAKYTCACPPGKLGQHSPIFC</sequence>
<dbReference type="PROSITE" id="PS00022">
    <property type="entry name" value="EGF_1"/>
    <property type="match status" value="1"/>
</dbReference>
<name>A0A914RPT1_PAREQ</name>
<feature type="disulfide bond" evidence="6">
    <location>
        <begin position="65"/>
        <end position="74"/>
    </location>
</feature>
<dbReference type="InterPro" id="IPR018097">
    <property type="entry name" value="EGF_Ca-bd_CS"/>
</dbReference>
<keyword evidence="5" id="KW-0325">Glycoprotein</keyword>
<evidence type="ECO:0000256" key="6">
    <source>
        <dbReference type="PROSITE-ProRule" id="PRU00076"/>
    </source>
</evidence>
<evidence type="ECO:0000256" key="1">
    <source>
        <dbReference type="ARBA" id="ARBA00022536"/>
    </source>
</evidence>
<dbReference type="WBParaSite" id="PEQ_0000830601-mRNA-1">
    <property type="protein sequence ID" value="PEQ_0000830601-mRNA-1"/>
    <property type="gene ID" value="PEQ_0000830601"/>
</dbReference>
<feature type="domain" description="EGF-like" evidence="7">
    <location>
        <begin position="32"/>
        <end position="75"/>
    </location>
</feature>
<keyword evidence="2" id="KW-0732">Signal</keyword>
<evidence type="ECO:0000256" key="2">
    <source>
        <dbReference type="ARBA" id="ARBA00022729"/>
    </source>
</evidence>
<evidence type="ECO:0000256" key="4">
    <source>
        <dbReference type="ARBA" id="ARBA00023157"/>
    </source>
</evidence>
<dbReference type="InterPro" id="IPR001881">
    <property type="entry name" value="EGF-like_Ca-bd_dom"/>
</dbReference>
<dbReference type="Pfam" id="PF12661">
    <property type="entry name" value="hEGF"/>
    <property type="match status" value="1"/>
</dbReference>
<evidence type="ECO:0000256" key="5">
    <source>
        <dbReference type="ARBA" id="ARBA00023180"/>
    </source>
</evidence>
<proteinExistence type="predicted"/>
<dbReference type="PROSITE" id="PS00010">
    <property type="entry name" value="ASX_HYDROXYL"/>
    <property type="match status" value="1"/>
</dbReference>